<evidence type="ECO:0000259" key="1">
    <source>
        <dbReference type="Pfam" id="PF12867"/>
    </source>
</evidence>
<dbReference type="AlphaFoldDB" id="A0A212T7N9"/>
<dbReference type="EMBL" id="FYEW01000001">
    <property type="protein sequence ID" value="SNC61794.1"/>
    <property type="molecule type" value="Genomic_DNA"/>
</dbReference>
<evidence type="ECO:0000313" key="3">
    <source>
        <dbReference type="Proteomes" id="UP000198131"/>
    </source>
</evidence>
<keyword evidence="3" id="KW-1185">Reference proteome</keyword>
<dbReference type="Gene3D" id="1.20.120.450">
    <property type="entry name" value="dinb family like domain"/>
    <property type="match status" value="1"/>
</dbReference>
<feature type="domain" description="DinB-like" evidence="1">
    <location>
        <begin position="36"/>
        <end position="169"/>
    </location>
</feature>
<proteinExistence type="predicted"/>
<reference evidence="3" key="1">
    <citation type="submission" date="2017-06" db="EMBL/GenBank/DDBJ databases">
        <authorList>
            <person name="Varghese N."/>
            <person name="Submissions S."/>
        </authorList>
    </citation>
    <scope>NUCLEOTIDE SEQUENCE [LARGE SCALE GENOMIC DNA]</scope>
    <source>
        <strain evidence="3">DSM 11116</strain>
    </source>
</reference>
<organism evidence="2 3">
    <name type="scientific">Hymenobacter gelipurpurascens</name>
    <dbReference type="NCBI Taxonomy" id="89968"/>
    <lineage>
        <taxon>Bacteria</taxon>
        <taxon>Pseudomonadati</taxon>
        <taxon>Bacteroidota</taxon>
        <taxon>Cytophagia</taxon>
        <taxon>Cytophagales</taxon>
        <taxon>Hymenobacteraceae</taxon>
        <taxon>Hymenobacter</taxon>
    </lineage>
</organism>
<dbReference type="InterPro" id="IPR034660">
    <property type="entry name" value="DinB/YfiT-like"/>
</dbReference>
<gene>
    <name evidence="2" type="ORF">SAMN06265337_0540</name>
</gene>
<dbReference type="Pfam" id="PF12867">
    <property type="entry name" value="DinB_2"/>
    <property type="match status" value="1"/>
</dbReference>
<dbReference type="OrthoDB" id="9793216at2"/>
<dbReference type="SUPFAM" id="SSF109854">
    <property type="entry name" value="DinB/YfiT-like putative metalloenzymes"/>
    <property type="match status" value="1"/>
</dbReference>
<dbReference type="RefSeq" id="WP_088841873.1">
    <property type="nucleotide sequence ID" value="NZ_FYEW01000001.1"/>
</dbReference>
<protein>
    <submittedName>
        <fullName evidence="2">DinB superfamily protein</fullName>
    </submittedName>
</protein>
<dbReference type="Proteomes" id="UP000198131">
    <property type="component" value="Unassembled WGS sequence"/>
</dbReference>
<evidence type="ECO:0000313" key="2">
    <source>
        <dbReference type="EMBL" id="SNC61794.1"/>
    </source>
</evidence>
<dbReference type="InterPro" id="IPR024775">
    <property type="entry name" value="DinB-like"/>
</dbReference>
<sequence length="180" mass="20556">MSNHLTTRPASGEYAPYYDLYIQNIPAGHNPLQHLREQPLLLKELLADFTEEQGLLRYAPGKWSIKEMLVHMMDTERIFAYRALRIARGDKQPLPGFEQDDYVPASGADKRTMESILHEYDTVRAATLSLFDSFEPEAYSQMGTASNNPVSVRALAYILPGHEAHHLHILQDRYLSMLVK</sequence>
<accession>A0A212T7N9</accession>
<name>A0A212T7N9_9BACT</name>